<evidence type="ECO:0000313" key="1">
    <source>
        <dbReference type="EMBL" id="KAJ3545011.1"/>
    </source>
</evidence>
<comment type="caution">
    <text evidence="1">The sequence shown here is derived from an EMBL/GenBank/DDBJ whole genome shotgun (WGS) entry which is preliminary data.</text>
</comment>
<keyword evidence="2" id="KW-1185">Reference proteome</keyword>
<evidence type="ECO:0000313" key="2">
    <source>
        <dbReference type="Proteomes" id="UP001148629"/>
    </source>
</evidence>
<sequence>MGAAGLSPLGKRLGPSNSAKPLMHAFNPMRARRGNKRLCLLLVLPLIAMFYLNGQLKQYHRVPIVQDEQPVNITPELSGNRKLVVILPADQPGPDLCKVVSSAMVLGYPAPIIVNWKRESPSDDEGVGPAQPGTVSGTLHFLDWAANANNTDDKLTEDDLVLVLDANSVWLQLPPSLVLERYFRINTRANNRITQLYDTQVPDLMSQTIIAPAQKACVAPSGSASNLHCHDVPESTLPTNVYGPLTDYRAMGWKYVRPKYINDGNFMGPAGDMRRLFRRVKDKMNQDMVKPGPNHQVRQHQGVFSQVFGEQEVWRRATGGRYPPEDPAKMKAARDEFEYHVGLDYTQDLFHPTCYAESDGSFIALADEEVAKKESSRRGSSPPRIQTPGDVAKLDNPLAMFGDGFSQARYGSANVPLYTDLLTTSVPVAIHHGTTRTGLKERRVTWWDKTWYFPYLRMLLDISIYADGSDPLASFTTGNNTLQVWGYGSTRHPRLPKLFAREEHTEEWVLQDALWNAICASADAMVEGSSPWYNEVFRDGKGPL</sequence>
<protein>
    <submittedName>
        <fullName evidence="1">Uncharacterized protein</fullName>
    </submittedName>
</protein>
<gene>
    <name evidence="1" type="ORF">NM208_g2741</name>
</gene>
<proteinExistence type="predicted"/>
<dbReference type="EMBL" id="JANRMS010000169">
    <property type="protein sequence ID" value="KAJ3545011.1"/>
    <property type="molecule type" value="Genomic_DNA"/>
</dbReference>
<accession>A0ACC1SRU7</accession>
<reference evidence="1" key="1">
    <citation type="submission" date="2022-08" db="EMBL/GenBank/DDBJ databases">
        <title>Genome Sequence of Fusarium decemcellulare.</title>
        <authorList>
            <person name="Buettner E."/>
        </authorList>
    </citation>
    <scope>NUCLEOTIDE SEQUENCE</scope>
    <source>
        <strain evidence="1">Babe19</strain>
    </source>
</reference>
<name>A0ACC1SRU7_9HYPO</name>
<dbReference type="Proteomes" id="UP001148629">
    <property type="component" value="Unassembled WGS sequence"/>
</dbReference>
<organism evidence="1 2">
    <name type="scientific">Fusarium decemcellulare</name>
    <dbReference type="NCBI Taxonomy" id="57161"/>
    <lineage>
        <taxon>Eukaryota</taxon>
        <taxon>Fungi</taxon>
        <taxon>Dikarya</taxon>
        <taxon>Ascomycota</taxon>
        <taxon>Pezizomycotina</taxon>
        <taxon>Sordariomycetes</taxon>
        <taxon>Hypocreomycetidae</taxon>
        <taxon>Hypocreales</taxon>
        <taxon>Nectriaceae</taxon>
        <taxon>Fusarium</taxon>
        <taxon>Fusarium decemcellulare species complex</taxon>
    </lineage>
</organism>